<protein>
    <submittedName>
        <fullName evidence="2">Uncharacterized protein</fullName>
    </submittedName>
</protein>
<evidence type="ECO:0000313" key="2">
    <source>
        <dbReference type="EMBL" id="UTD14469.1"/>
    </source>
</evidence>
<keyword evidence="1" id="KW-0472">Membrane</keyword>
<keyword evidence="1" id="KW-1133">Transmembrane helix</keyword>
<dbReference type="EMBL" id="CP050861">
    <property type="protein sequence ID" value="UTD14469.1"/>
    <property type="molecule type" value="Genomic_DNA"/>
</dbReference>
<sequence>MESREYKHNRYLEKLEKHKENSRLSAKYSSDRFDILIISLSTTSLVLSIGFIKDFIKGDSCINLTLIKLAWVFFAASIISNLVSQITGYFTSIYDIKIDTNLIREERGKSMKGNNESHVKVSNRLNMATLLLNGLSFLCLIFGIIFIIIFFNKNI</sequence>
<evidence type="ECO:0000313" key="3">
    <source>
        <dbReference type="Proteomes" id="UP001056837"/>
    </source>
</evidence>
<dbReference type="Proteomes" id="UP001056837">
    <property type="component" value="Chromosome"/>
</dbReference>
<proteinExistence type="predicted"/>
<dbReference type="RefSeq" id="WP_253680287.1">
    <property type="nucleotide sequence ID" value="NZ_CP050861.1"/>
</dbReference>
<name>A0AAE9MM06_9FLAO</name>
<gene>
    <name evidence="2" type="ORF">HER15_02830</name>
</gene>
<keyword evidence="1" id="KW-0812">Transmembrane</keyword>
<reference evidence="2" key="1">
    <citation type="submission" date="2020-04" db="EMBL/GenBank/DDBJ databases">
        <title>Tenacibaculum mesophilum bac2.</title>
        <authorList>
            <person name="Li M."/>
        </authorList>
    </citation>
    <scope>NUCLEOTIDE SEQUENCE</scope>
    <source>
        <strain evidence="2">Bac2</strain>
    </source>
</reference>
<accession>A0AAE9MM06</accession>
<feature type="transmembrane region" description="Helical" evidence="1">
    <location>
        <begin position="130"/>
        <end position="151"/>
    </location>
</feature>
<organism evidence="2 3">
    <name type="scientific">Tenacibaculum mesophilum</name>
    <dbReference type="NCBI Taxonomy" id="104268"/>
    <lineage>
        <taxon>Bacteria</taxon>
        <taxon>Pseudomonadati</taxon>
        <taxon>Bacteroidota</taxon>
        <taxon>Flavobacteriia</taxon>
        <taxon>Flavobacteriales</taxon>
        <taxon>Flavobacteriaceae</taxon>
        <taxon>Tenacibaculum</taxon>
    </lineage>
</organism>
<feature type="transmembrane region" description="Helical" evidence="1">
    <location>
        <begin position="64"/>
        <end position="83"/>
    </location>
</feature>
<feature type="transmembrane region" description="Helical" evidence="1">
    <location>
        <begin position="33"/>
        <end position="52"/>
    </location>
</feature>
<evidence type="ECO:0000256" key="1">
    <source>
        <dbReference type="SAM" id="Phobius"/>
    </source>
</evidence>
<dbReference type="AlphaFoldDB" id="A0AAE9MM06"/>